<dbReference type="GO" id="GO:0005576">
    <property type="term" value="C:extracellular region"/>
    <property type="evidence" value="ECO:0007669"/>
    <property type="project" value="UniProtKB-SubCell"/>
</dbReference>
<dbReference type="EMBL" id="VMGI01000022">
    <property type="protein sequence ID" value="TSC93561.1"/>
    <property type="molecule type" value="Genomic_DNA"/>
</dbReference>
<accession>A0A554LL09</accession>
<evidence type="ECO:0000256" key="2">
    <source>
        <dbReference type="ARBA" id="ARBA00022729"/>
    </source>
</evidence>
<dbReference type="Gene3D" id="3.20.20.370">
    <property type="entry name" value="Glycoside hydrolase/deacetylase"/>
    <property type="match status" value="1"/>
</dbReference>
<keyword evidence="2" id="KW-0732">Signal</keyword>
<evidence type="ECO:0000259" key="4">
    <source>
        <dbReference type="PROSITE" id="PS51677"/>
    </source>
</evidence>
<dbReference type="GO" id="GO:0005975">
    <property type="term" value="P:carbohydrate metabolic process"/>
    <property type="evidence" value="ECO:0007669"/>
    <property type="project" value="InterPro"/>
</dbReference>
<comment type="subcellular location">
    <subcellularLocation>
        <location evidence="1">Secreted</location>
    </subcellularLocation>
</comment>
<sequence length="302" mass="34001">MKLAKLLLYILVLIGIFFGGYFRGKNQPTPQPPNQLPNPNPTTSSTQLSIPEFSNSQLQNRNVYIPILMYHYIRDNIDCEKDSLGCSLSVAPEKFSEQIAWLKANGYQTANFSQIHDTKYMIQNTKKSVILTFDDGYTDFYTIAYPILRANNFTATVFMITKRIGTDGFLTESQIQELSENGIEFGSHTVSHVNMSIADESRQYYEANTSQKTLEKILGKPIISFAYPSGFNSPISLTTLKSLKYIYAVTTAEAIANLKTSNPLLLPRLRISGSLTQENFEFLVQNGYRQKSTTTTTESVVQ</sequence>
<dbReference type="Pfam" id="PF01522">
    <property type="entry name" value="Polysacc_deac_1"/>
    <property type="match status" value="1"/>
</dbReference>
<dbReference type="PANTHER" id="PTHR34216:SF3">
    <property type="entry name" value="POLY-BETA-1,6-N-ACETYL-D-GLUCOSAMINE N-DEACETYLASE"/>
    <property type="match status" value="1"/>
</dbReference>
<evidence type="ECO:0000313" key="5">
    <source>
        <dbReference type="EMBL" id="TSC93561.1"/>
    </source>
</evidence>
<dbReference type="InterPro" id="IPR051398">
    <property type="entry name" value="Polysacch_Deacetylase"/>
</dbReference>
<feature type="compositionally biased region" description="Pro residues" evidence="3">
    <location>
        <begin position="29"/>
        <end position="40"/>
    </location>
</feature>
<dbReference type="InterPro" id="IPR011330">
    <property type="entry name" value="Glyco_hydro/deAcase_b/a-brl"/>
</dbReference>
<gene>
    <name evidence="5" type="ORF">CEN91_207</name>
</gene>
<comment type="caution">
    <text evidence="5">The sequence shown here is derived from an EMBL/GenBank/DDBJ whole genome shotgun (WGS) entry which is preliminary data.</text>
</comment>
<reference evidence="5 6" key="1">
    <citation type="submission" date="2017-07" db="EMBL/GenBank/DDBJ databases">
        <title>Mechanisms for carbon and nitrogen cycling indicate functional differentiation within the Candidate Phyla Radiation.</title>
        <authorList>
            <person name="Danczak R.E."/>
            <person name="Johnston M.D."/>
            <person name="Kenah C."/>
            <person name="Slattery M."/>
            <person name="Wrighton K.C."/>
            <person name="Wilkins M.J."/>
        </authorList>
    </citation>
    <scope>NUCLEOTIDE SEQUENCE [LARGE SCALE GENOMIC DNA]</scope>
    <source>
        <strain evidence="5">Licking1014_85</strain>
    </source>
</reference>
<feature type="domain" description="NodB homology" evidence="4">
    <location>
        <begin position="127"/>
        <end position="302"/>
    </location>
</feature>
<name>A0A554LL09_9BACT</name>
<dbReference type="PANTHER" id="PTHR34216">
    <property type="match status" value="1"/>
</dbReference>
<proteinExistence type="predicted"/>
<evidence type="ECO:0000256" key="1">
    <source>
        <dbReference type="ARBA" id="ARBA00004613"/>
    </source>
</evidence>
<dbReference type="SUPFAM" id="SSF88713">
    <property type="entry name" value="Glycoside hydrolase/deacetylase"/>
    <property type="match status" value="1"/>
</dbReference>
<evidence type="ECO:0000256" key="3">
    <source>
        <dbReference type="SAM" id="MobiDB-lite"/>
    </source>
</evidence>
<dbReference type="PROSITE" id="PS51677">
    <property type="entry name" value="NODB"/>
    <property type="match status" value="1"/>
</dbReference>
<evidence type="ECO:0000313" key="6">
    <source>
        <dbReference type="Proteomes" id="UP000315589"/>
    </source>
</evidence>
<dbReference type="GO" id="GO:0016810">
    <property type="term" value="F:hydrolase activity, acting on carbon-nitrogen (but not peptide) bonds"/>
    <property type="evidence" value="ECO:0007669"/>
    <property type="project" value="InterPro"/>
</dbReference>
<dbReference type="AlphaFoldDB" id="A0A554LL09"/>
<dbReference type="Proteomes" id="UP000315589">
    <property type="component" value="Unassembled WGS sequence"/>
</dbReference>
<dbReference type="CDD" id="cd10918">
    <property type="entry name" value="CE4_NodB_like_5s_6s"/>
    <property type="match status" value="1"/>
</dbReference>
<feature type="region of interest" description="Disordered" evidence="3">
    <location>
        <begin position="28"/>
        <end position="48"/>
    </location>
</feature>
<organism evidence="5 6">
    <name type="scientific">Candidatus Berkelbacteria bacterium Licking1014_85</name>
    <dbReference type="NCBI Taxonomy" id="2017148"/>
    <lineage>
        <taxon>Bacteria</taxon>
        <taxon>Candidatus Berkelbacteria</taxon>
    </lineage>
</organism>
<protein>
    <submittedName>
        <fullName evidence="5">Polysaccharide deacetylase</fullName>
    </submittedName>
</protein>
<dbReference type="InterPro" id="IPR002509">
    <property type="entry name" value="NODB_dom"/>
</dbReference>